<dbReference type="PANTHER" id="PTHR43908:SF3">
    <property type="entry name" value="AT29763P-RELATED"/>
    <property type="match status" value="1"/>
</dbReference>
<dbReference type="SUPFAM" id="SSF46565">
    <property type="entry name" value="Chaperone J-domain"/>
    <property type="match status" value="1"/>
</dbReference>
<dbReference type="STRING" id="914237.A0A1E1JSU3"/>
<dbReference type="PANTHER" id="PTHR43908">
    <property type="entry name" value="AT29763P-RELATED"/>
    <property type="match status" value="1"/>
</dbReference>
<comment type="caution">
    <text evidence="3">The sequence shown here is derived from an EMBL/GenBank/DDBJ whole genome shotgun (WGS) entry which is preliminary data.</text>
</comment>
<dbReference type="CDD" id="cd06257">
    <property type="entry name" value="DnaJ"/>
    <property type="match status" value="1"/>
</dbReference>
<dbReference type="GO" id="GO:0005789">
    <property type="term" value="C:endoplasmic reticulum membrane"/>
    <property type="evidence" value="ECO:0007669"/>
    <property type="project" value="TreeGrafter"/>
</dbReference>
<dbReference type="AlphaFoldDB" id="A0A1E1JSU3"/>
<dbReference type="InterPro" id="IPR018253">
    <property type="entry name" value="DnaJ_domain_CS"/>
</dbReference>
<evidence type="ECO:0000313" key="4">
    <source>
        <dbReference type="Proteomes" id="UP000178129"/>
    </source>
</evidence>
<dbReference type="GO" id="GO:0071218">
    <property type="term" value="P:cellular response to misfolded protein"/>
    <property type="evidence" value="ECO:0007669"/>
    <property type="project" value="TreeGrafter"/>
</dbReference>
<dbReference type="Proteomes" id="UP000178129">
    <property type="component" value="Unassembled WGS sequence"/>
</dbReference>
<reference evidence="4" key="1">
    <citation type="submission" date="2016-03" db="EMBL/GenBank/DDBJ databases">
        <authorList>
            <person name="Ploux O."/>
        </authorList>
    </citation>
    <scope>NUCLEOTIDE SEQUENCE [LARGE SCALE GENOMIC DNA]</scope>
    <source>
        <strain evidence="4">UK7</strain>
    </source>
</reference>
<proteinExistence type="predicted"/>
<evidence type="ECO:0000313" key="3">
    <source>
        <dbReference type="EMBL" id="CZS88945.1"/>
    </source>
</evidence>
<dbReference type="PRINTS" id="PR00625">
    <property type="entry name" value="JDOMAIN"/>
</dbReference>
<dbReference type="Pfam" id="PF00226">
    <property type="entry name" value="DnaJ"/>
    <property type="match status" value="1"/>
</dbReference>
<protein>
    <recommendedName>
        <fullName evidence="2">J domain-containing protein</fullName>
    </recommendedName>
</protein>
<keyword evidence="4" id="KW-1185">Reference proteome</keyword>
<name>A0A1E1JSU3_9HELO</name>
<feature type="region of interest" description="Disordered" evidence="1">
    <location>
        <begin position="115"/>
        <end position="171"/>
    </location>
</feature>
<dbReference type="PROSITE" id="PS50076">
    <property type="entry name" value="DNAJ_2"/>
    <property type="match status" value="1"/>
</dbReference>
<gene>
    <name evidence="3" type="ORF">RCO7_04618</name>
</gene>
<dbReference type="InterPro" id="IPR051100">
    <property type="entry name" value="DnaJ_subfamily_B/C"/>
</dbReference>
<dbReference type="InterPro" id="IPR001623">
    <property type="entry name" value="DnaJ_domain"/>
</dbReference>
<dbReference type="GO" id="GO:0030544">
    <property type="term" value="F:Hsp70 protein binding"/>
    <property type="evidence" value="ECO:0007669"/>
    <property type="project" value="TreeGrafter"/>
</dbReference>
<dbReference type="Gene3D" id="1.10.287.110">
    <property type="entry name" value="DnaJ domain"/>
    <property type="match status" value="1"/>
</dbReference>
<accession>A0A1E1JSU3</accession>
<dbReference type="InParanoid" id="A0A1E1JSU3"/>
<evidence type="ECO:0000259" key="2">
    <source>
        <dbReference type="PROSITE" id="PS50076"/>
    </source>
</evidence>
<organism evidence="3 4">
    <name type="scientific">Rhynchosporium graminicola</name>
    <dbReference type="NCBI Taxonomy" id="2792576"/>
    <lineage>
        <taxon>Eukaryota</taxon>
        <taxon>Fungi</taxon>
        <taxon>Dikarya</taxon>
        <taxon>Ascomycota</taxon>
        <taxon>Pezizomycotina</taxon>
        <taxon>Leotiomycetes</taxon>
        <taxon>Helotiales</taxon>
        <taxon>Ploettnerulaceae</taxon>
        <taxon>Rhynchosporium</taxon>
    </lineage>
</organism>
<sequence>MGGFVDHYQILRVGLSASDAEIKKAYQNLSKAFHPDKNDSPTATATFQLIGDSYSVLKDSQKRSEYDAARKIVMGNWEWSFPDTNDGANPSQPDVITPDVIEESTFCCFRFRSDSSKNRSGAKVTPFQTQQSGRPRPELRTGAYIINEVQGSSPKPPRVGNGNTNLPKQPLSPRRLLDQITVLPSALDKQPADLSMTVQTFQSWKKTELEARNRRVDRWILWARENISQIQRLHRSAWLQHIRGMRLEESEKVRNQTYKLGMTQKDEHFKNDREAHRALLRDRIFQYYLDEKNQAIKQFEDTKRSIGLLMVEFQDHQDAFERAEHWALIAVAVKTLEELEKDENSRGKDRKDAGKSKEQWNKLQSIDCAAYQTYRLPTDLPRVACVVGWQHRLRLDHKETEEIRVCRRCSKDILLNTYKCEGCHAYMCSTCDDNIQQLQAYHLWLEAAKSDNLCGV</sequence>
<dbReference type="EMBL" id="FJUW01000002">
    <property type="protein sequence ID" value="CZS88945.1"/>
    <property type="molecule type" value="Genomic_DNA"/>
</dbReference>
<evidence type="ECO:0000256" key="1">
    <source>
        <dbReference type="SAM" id="MobiDB-lite"/>
    </source>
</evidence>
<feature type="domain" description="J" evidence="2">
    <location>
        <begin position="6"/>
        <end position="70"/>
    </location>
</feature>
<dbReference type="SMART" id="SM00271">
    <property type="entry name" value="DnaJ"/>
    <property type="match status" value="1"/>
</dbReference>
<dbReference type="InterPro" id="IPR036869">
    <property type="entry name" value="J_dom_sf"/>
</dbReference>
<dbReference type="PROSITE" id="PS00636">
    <property type="entry name" value="DNAJ_1"/>
    <property type="match status" value="1"/>
</dbReference>